<sequence length="190" mass="21797">MSKKYVIHSRQHRRFSALQSLIEFPTLVLRMISFVVGSHCFACHFMFLHLRSIFTDIRNHLGEKTSHIDRLLCIFGLRVVASLIRLSSSFCLLSRAFNTLHGLLQLHSFWSLRLTEIPYQTPAGSPFLYNQCGTLRVLKQILKLASSLNTGAGLGDPTRLKEMIDTCKISLDLIKAWVFIFVYVRLINNQ</sequence>
<keyword evidence="1" id="KW-0812">Transmembrane</keyword>
<dbReference type="AlphaFoldDB" id="A0A0J9XHQ5"/>
<feature type="transmembrane region" description="Helical" evidence="1">
    <location>
        <begin position="21"/>
        <end position="47"/>
    </location>
</feature>
<accession>A0A0J9XHQ5</accession>
<protein>
    <submittedName>
        <fullName evidence="2">Uncharacterized protein</fullName>
    </submittedName>
</protein>
<comment type="caution">
    <text evidence="2">The sequence shown here is derived from an EMBL/GenBank/DDBJ whole genome shotgun (WGS) entry which is preliminary data.</text>
</comment>
<dbReference type="EMBL" id="CCBN010000018">
    <property type="protein sequence ID" value="CDO56951.1"/>
    <property type="molecule type" value="Genomic_DNA"/>
</dbReference>
<keyword evidence="1" id="KW-0472">Membrane</keyword>
<evidence type="ECO:0000256" key="1">
    <source>
        <dbReference type="SAM" id="Phobius"/>
    </source>
</evidence>
<keyword evidence="3" id="KW-1185">Reference proteome</keyword>
<name>A0A0J9XHQ5_GEOCN</name>
<evidence type="ECO:0000313" key="3">
    <source>
        <dbReference type="Proteomes" id="UP000242525"/>
    </source>
</evidence>
<gene>
    <name evidence="2" type="ORF">BN980_GECA18s00005g</name>
</gene>
<evidence type="ECO:0000313" key="2">
    <source>
        <dbReference type="EMBL" id="CDO56951.1"/>
    </source>
</evidence>
<dbReference type="Proteomes" id="UP000242525">
    <property type="component" value="Unassembled WGS sequence"/>
</dbReference>
<proteinExistence type="predicted"/>
<keyword evidence="1" id="KW-1133">Transmembrane helix</keyword>
<reference evidence="2" key="1">
    <citation type="submission" date="2014-03" db="EMBL/GenBank/DDBJ databases">
        <authorList>
            <person name="Casaregola S."/>
        </authorList>
    </citation>
    <scope>NUCLEOTIDE SEQUENCE [LARGE SCALE GENOMIC DNA]</scope>
    <source>
        <strain evidence="2">CLIB 918</strain>
    </source>
</reference>
<organism evidence="2 3">
    <name type="scientific">Geotrichum candidum</name>
    <name type="common">Oospora lactis</name>
    <name type="synonym">Dipodascus geotrichum</name>
    <dbReference type="NCBI Taxonomy" id="1173061"/>
    <lineage>
        <taxon>Eukaryota</taxon>
        <taxon>Fungi</taxon>
        <taxon>Dikarya</taxon>
        <taxon>Ascomycota</taxon>
        <taxon>Saccharomycotina</taxon>
        <taxon>Dipodascomycetes</taxon>
        <taxon>Dipodascales</taxon>
        <taxon>Dipodascaceae</taxon>
        <taxon>Geotrichum</taxon>
    </lineage>
</organism>